<name>M0IF32_9EURY</name>
<sequence length="349" mass="39775">MHHLRYLEPLYDVVFDKRGSFQIRSWLPPVYPRNLPYVIDQWGIFFWLVPIAGITWLGLEPFAGGLGFTALPALVLIGTKHYLILQTWEANGTYANASARTIRRSRELFYLTVITCFAVWGFSTTEPSPAHVTASTTIWCLPKFLFECRESGFGPWPLTFDPAIDDEDDELSLTVTEPRRVFRNEWRVVRDWAIYEGLSYAVLVVPYLGSLLALVGLFVYGSLRTAFVGFGIATLVSPLATVSLALLVFSWGYAHEEYRIYDDKLVAYDTRLAEPQWVVPIEDVESVAVGDDPLGSIFGLFNPLPFTKYPVRIEPRDGDERRLRALVDPEGFVRELRRVREPRTRPETG</sequence>
<keyword evidence="1" id="KW-0812">Transmembrane</keyword>
<dbReference type="Proteomes" id="UP000011550">
    <property type="component" value="Unassembled WGS sequence"/>
</dbReference>
<proteinExistence type="predicted"/>
<dbReference type="STRING" id="662479.C440_10478"/>
<feature type="transmembrane region" description="Helical" evidence="1">
    <location>
        <begin position="42"/>
        <end position="59"/>
    </location>
</feature>
<dbReference type="OrthoDB" id="169315at2157"/>
<dbReference type="PATRIC" id="fig|662479.7.peg.2121"/>
<feature type="transmembrane region" description="Helical" evidence="1">
    <location>
        <begin position="227"/>
        <end position="254"/>
    </location>
</feature>
<evidence type="ECO:0000313" key="2">
    <source>
        <dbReference type="EMBL" id="ELZ94039.1"/>
    </source>
</evidence>
<feature type="transmembrane region" description="Helical" evidence="1">
    <location>
        <begin position="106"/>
        <end position="123"/>
    </location>
</feature>
<evidence type="ECO:0000313" key="3">
    <source>
        <dbReference type="Proteomes" id="UP000011550"/>
    </source>
</evidence>
<keyword evidence="3" id="KW-1185">Reference proteome</keyword>
<comment type="caution">
    <text evidence="2">The sequence shown here is derived from an EMBL/GenBank/DDBJ whole genome shotgun (WGS) entry which is preliminary data.</text>
</comment>
<keyword evidence="1" id="KW-1133">Transmembrane helix</keyword>
<accession>M0IF32</accession>
<feature type="transmembrane region" description="Helical" evidence="1">
    <location>
        <begin position="198"/>
        <end position="220"/>
    </location>
</feature>
<organism evidence="2 3">
    <name type="scientific">Haloferax mucosum ATCC BAA-1512</name>
    <dbReference type="NCBI Taxonomy" id="662479"/>
    <lineage>
        <taxon>Archaea</taxon>
        <taxon>Methanobacteriati</taxon>
        <taxon>Methanobacteriota</taxon>
        <taxon>Stenosarchaea group</taxon>
        <taxon>Halobacteria</taxon>
        <taxon>Halobacteriales</taxon>
        <taxon>Haloferacaceae</taxon>
        <taxon>Haloferax</taxon>
    </lineage>
</organism>
<dbReference type="EMBL" id="AOLN01000013">
    <property type="protein sequence ID" value="ELZ94039.1"/>
    <property type="molecule type" value="Genomic_DNA"/>
</dbReference>
<protein>
    <submittedName>
        <fullName evidence="2">Uncharacterized protein</fullName>
    </submittedName>
</protein>
<keyword evidence="1" id="KW-0472">Membrane</keyword>
<dbReference type="RefSeq" id="WP_008320396.1">
    <property type="nucleotide sequence ID" value="NZ_AOLN01000013.1"/>
</dbReference>
<dbReference type="AlphaFoldDB" id="M0IF32"/>
<feature type="transmembrane region" description="Helical" evidence="1">
    <location>
        <begin position="65"/>
        <end position="85"/>
    </location>
</feature>
<gene>
    <name evidence="2" type="ORF">C440_10478</name>
</gene>
<evidence type="ECO:0000256" key="1">
    <source>
        <dbReference type="SAM" id="Phobius"/>
    </source>
</evidence>
<reference evidence="2 3" key="1">
    <citation type="journal article" date="2014" name="PLoS Genet.">
        <title>Phylogenetically driven sequencing of extremely halophilic archaea reveals strategies for static and dynamic osmo-response.</title>
        <authorList>
            <person name="Becker E.A."/>
            <person name="Seitzer P.M."/>
            <person name="Tritt A."/>
            <person name="Larsen D."/>
            <person name="Krusor M."/>
            <person name="Yao A.I."/>
            <person name="Wu D."/>
            <person name="Madern D."/>
            <person name="Eisen J.A."/>
            <person name="Darling A.E."/>
            <person name="Facciotti M.T."/>
        </authorList>
    </citation>
    <scope>NUCLEOTIDE SEQUENCE [LARGE SCALE GENOMIC DNA]</scope>
    <source>
        <strain evidence="2 3">ATCC BAA-1512</strain>
    </source>
</reference>